<feature type="domain" description="Ionotropic glutamate receptor C-terminal" evidence="5">
    <location>
        <begin position="32"/>
        <end position="366"/>
    </location>
</feature>
<evidence type="ECO:0000313" key="7">
    <source>
        <dbReference type="Proteomes" id="UP000001203"/>
    </source>
</evidence>
<dbReference type="Pfam" id="PF00497">
    <property type="entry name" value="SBP_bac_3"/>
    <property type="match status" value="1"/>
</dbReference>
<dbReference type="KEGG" id="cyt:cce_4583"/>
<feature type="chain" id="PRO_5002772388" evidence="3">
    <location>
        <begin position="25"/>
        <end position="372"/>
    </location>
</feature>
<dbReference type="HOGENOM" id="CLU_019602_21_1_3"/>
<dbReference type="eggNOG" id="COG0834">
    <property type="taxonomic scope" value="Bacteria"/>
</dbReference>
<dbReference type="PANTHER" id="PTHR35936">
    <property type="entry name" value="MEMBRANE-BOUND LYTIC MUREIN TRANSGLYCOSYLASE F"/>
    <property type="match status" value="1"/>
</dbReference>
<evidence type="ECO:0000256" key="1">
    <source>
        <dbReference type="ARBA" id="ARBA00022729"/>
    </source>
</evidence>
<feature type="signal peptide" evidence="3">
    <location>
        <begin position="1"/>
        <end position="24"/>
    </location>
</feature>
<dbReference type="OrthoDB" id="9799090at2"/>
<evidence type="ECO:0000259" key="4">
    <source>
        <dbReference type="SMART" id="SM00062"/>
    </source>
</evidence>
<dbReference type="Proteomes" id="UP000001203">
    <property type="component" value="Chromosome circular"/>
</dbReference>
<feature type="domain" description="Solute-binding protein family 3/N-terminal" evidence="4">
    <location>
        <begin position="32"/>
        <end position="367"/>
    </location>
</feature>
<dbReference type="InterPro" id="IPR013099">
    <property type="entry name" value="K_chnl_dom"/>
</dbReference>
<proteinExistence type="predicted"/>
<protein>
    <submittedName>
        <fullName evidence="6">Ligand gated channel (GIC family)</fullName>
    </submittedName>
</protein>
<reference evidence="6 7" key="1">
    <citation type="journal article" date="2008" name="Proc. Natl. Acad. Sci. U.S.A.">
        <title>The genome of Cyanothece 51142, a unicellular diazotrophic cyanobacterium important in the marine nitrogen cycle.</title>
        <authorList>
            <person name="Welsh E.A."/>
            <person name="Liberton M."/>
            <person name="Stoeckel J."/>
            <person name="Loh T."/>
            <person name="Elvitigala T."/>
            <person name="Wang C."/>
            <person name="Wollam A."/>
            <person name="Fulton R.S."/>
            <person name="Clifton S.W."/>
            <person name="Jacobs J.M."/>
            <person name="Aurora R."/>
            <person name="Ghosh B.K."/>
            <person name="Sherman L.A."/>
            <person name="Smith R.D."/>
            <person name="Wilson R.K."/>
            <person name="Pakrasi H.B."/>
        </authorList>
    </citation>
    <scope>NUCLEOTIDE SEQUENCE [LARGE SCALE GENOMIC DNA]</scope>
    <source>
        <strain evidence="7">ATCC 51142 / BH68</strain>
    </source>
</reference>
<dbReference type="InterPro" id="IPR001320">
    <property type="entry name" value="Iontro_rcpt_C"/>
</dbReference>
<feature type="transmembrane region" description="Helical" evidence="2">
    <location>
        <begin position="211"/>
        <end position="239"/>
    </location>
</feature>
<dbReference type="Gene3D" id="1.10.287.70">
    <property type="match status" value="1"/>
</dbReference>
<dbReference type="SUPFAM" id="SSF81324">
    <property type="entry name" value="Voltage-gated potassium channels"/>
    <property type="match status" value="1"/>
</dbReference>
<evidence type="ECO:0000313" key="6">
    <source>
        <dbReference type="EMBL" id="ACB53931.1"/>
    </source>
</evidence>
<evidence type="ECO:0000256" key="3">
    <source>
        <dbReference type="SAM" id="SignalP"/>
    </source>
</evidence>
<evidence type="ECO:0000259" key="5">
    <source>
        <dbReference type="SMART" id="SM00079"/>
    </source>
</evidence>
<gene>
    <name evidence="6" type="ordered locus">cce_4583</name>
</gene>
<keyword evidence="1 3" id="KW-0732">Signal</keyword>
<dbReference type="STRING" id="43989.cce_4583"/>
<dbReference type="AlphaFoldDB" id="B1WVE1"/>
<dbReference type="EMBL" id="CP000806">
    <property type="protein sequence ID" value="ACB53931.1"/>
    <property type="molecule type" value="Genomic_DNA"/>
</dbReference>
<dbReference type="RefSeq" id="WP_009543364.1">
    <property type="nucleotide sequence ID" value="NC_010546.1"/>
</dbReference>
<name>B1WVE1_CROS5</name>
<dbReference type="Pfam" id="PF07885">
    <property type="entry name" value="Ion_trans_2"/>
    <property type="match status" value="1"/>
</dbReference>
<keyword evidence="7" id="KW-1185">Reference proteome</keyword>
<organism evidence="6 7">
    <name type="scientific">Crocosphaera subtropica (strain ATCC 51142 / BH68)</name>
    <name type="common">Cyanothece sp. (strain ATCC 51142)</name>
    <dbReference type="NCBI Taxonomy" id="43989"/>
    <lineage>
        <taxon>Bacteria</taxon>
        <taxon>Bacillati</taxon>
        <taxon>Cyanobacteriota</taxon>
        <taxon>Cyanophyceae</taxon>
        <taxon>Oscillatoriophycideae</taxon>
        <taxon>Chroococcales</taxon>
        <taxon>Aphanothecaceae</taxon>
        <taxon>Crocosphaera</taxon>
        <taxon>Crocosphaera subtropica</taxon>
    </lineage>
</organism>
<keyword evidence="2" id="KW-0472">Membrane</keyword>
<feature type="transmembrane region" description="Helical" evidence="2">
    <location>
        <begin position="143"/>
        <end position="166"/>
    </location>
</feature>
<dbReference type="GO" id="GO:0016020">
    <property type="term" value="C:membrane"/>
    <property type="evidence" value="ECO:0007669"/>
    <property type="project" value="InterPro"/>
</dbReference>
<evidence type="ECO:0000256" key="2">
    <source>
        <dbReference type="SAM" id="Phobius"/>
    </source>
</evidence>
<keyword evidence="2" id="KW-1133">Transmembrane helix</keyword>
<dbReference type="InterPro" id="IPR001638">
    <property type="entry name" value="Solute-binding_3/MltF_N"/>
</dbReference>
<dbReference type="Gene3D" id="3.40.190.10">
    <property type="entry name" value="Periplasmic binding protein-like II"/>
    <property type="match status" value="3"/>
</dbReference>
<dbReference type="GO" id="GO:0015276">
    <property type="term" value="F:ligand-gated monoatomic ion channel activity"/>
    <property type="evidence" value="ECO:0007669"/>
    <property type="project" value="InterPro"/>
</dbReference>
<dbReference type="SUPFAM" id="SSF53850">
    <property type="entry name" value="Periplasmic binding protein-like II"/>
    <property type="match status" value="1"/>
</dbReference>
<sequence length="372" mass="41355">MNISKLLTVFLLLCFNGTPITVQAQSAENQPKLRVGVAGEAPGVMIQDHQSDSAVTGISIEMWEELAIALGLNYEIVYDHSIVNTFDQLAKNNIDIAIGGITTTQQNINRFDFTQPVHQDKLSILVPIHAPTPLSIIRPFLRWAFLSSIILIWLCLFTVGNLLWLAERHCNSEQFPKSYLPGIREGMWCALTTFSTVGYGDRYPITHLGRLIAGSWMIISLAVVATLIGGVASTLSLAFSAQPYQKIQSTNDLKGVRLAVIAGSTGVQWGQYYQARIVTIEEIDQGIQLLKSNQVDGVLYSRLVLEHYLHENSKAPYQILGVDVGTQNYSIALTLNHPLTKKLNEQLLSIEMQLKFKEIQENWRTLTSNSGD</sequence>
<accession>B1WVE1</accession>
<dbReference type="SMART" id="SM00079">
    <property type="entry name" value="PBPe"/>
    <property type="match status" value="1"/>
</dbReference>
<dbReference type="SMART" id="SM00062">
    <property type="entry name" value="PBPb"/>
    <property type="match status" value="1"/>
</dbReference>
<keyword evidence="2" id="KW-0812">Transmembrane</keyword>